<proteinExistence type="predicted"/>
<dbReference type="Proteomes" id="UP001607302">
    <property type="component" value="Unassembled WGS sequence"/>
</dbReference>
<evidence type="ECO:0000313" key="1">
    <source>
        <dbReference type="EMBL" id="KAL2738878.1"/>
    </source>
</evidence>
<keyword evidence="2" id="KW-1185">Reference proteome</keyword>
<comment type="caution">
    <text evidence="1">The sequence shown here is derived from an EMBL/GenBank/DDBJ whole genome shotgun (WGS) entry which is preliminary data.</text>
</comment>
<dbReference type="EMBL" id="JAUDFV010000025">
    <property type="protein sequence ID" value="KAL2738878.1"/>
    <property type="molecule type" value="Genomic_DNA"/>
</dbReference>
<protein>
    <submittedName>
        <fullName evidence="1">Uncharacterized protein</fullName>
    </submittedName>
</protein>
<reference evidence="1 2" key="1">
    <citation type="journal article" date="2024" name="Ann. Entomol. Soc. Am.">
        <title>Genomic analyses of the southern and eastern yellowjacket wasps (Hymenoptera: Vespidae) reveal evolutionary signatures of social life.</title>
        <authorList>
            <person name="Catto M.A."/>
            <person name="Caine P.B."/>
            <person name="Orr S.E."/>
            <person name="Hunt B.G."/>
            <person name="Goodisman M.A.D."/>
        </authorList>
    </citation>
    <scope>NUCLEOTIDE SEQUENCE [LARGE SCALE GENOMIC DNA]</scope>
    <source>
        <strain evidence="1">233</strain>
        <tissue evidence="1">Head and thorax</tissue>
    </source>
</reference>
<organism evidence="1 2">
    <name type="scientific">Vespula squamosa</name>
    <name type="common">Southern yellow jacket</name>
    <name type="synonym">Wasp</name>
    <dbReference type="NCBI Taxonomy" id="30214"/>
    <lineage>
        <taxon>Eukaryota</taxon>
        <taxon>Metazoa</taxon>
        <taxon>Ecdysozoa</taxon>
        <taxon>Arthropoda</taxon>
        <taxon>Hexapoda</taxon>
        <taxon>Insecta</taxon>
        <taxon>Pterygota</taxon>
        <taxon>Neoptera</taxon>
        <taxon>Endopterygota</taxon>
        <taxon>Hymenoptera</taxon>
        <taxon>Apocrita</taxon>
        <taxon>Aculeata</taxon>
        <taxon>Vespoidea</taxon>
        <taxon>Vespidae</taxon>
        <taxon>Vespinae</taxon>
        <taxon>Vespula</taxon>
    </lineage>
</organism>
<feature type="non-terminal residue" evidence="1">
    <location>
        <position position="1"/>
    </location>
</feature>
<evidence type="ECO:0000313" key="2">
    <source>
        <dbReference type="Proteomes" id="UP001607302"/>
    </source>
</evidence>
<name>A0ABD2C1G2_VESSQ</name>
<dbReference type="AlphaFoldDB" id="A0ABD2C1G2"/>
<sequence>IPHHVTNRQQAIRICPRNRMRKDVKILRVETLQNPCHSTKIIVKLQSLGIFSPYSLYMQ</sequence>
<accession>A0ABD2C1G2</accession>
<gene>
    <name evidence="1" type="ORF">V1478_001444</name>
</gene>